<evidence type="ECO:0000256" key="2">
    <source>
        <dbReference type="ARBA" id="ARBA00023315"/>
    </source>
</evidence>
<dbReference type="GO" id="GO:0044550">
    <property type="term" value="P:secondary metabolite biosynthetic process"/>
    <property type="evidence" value="ECO:0007669"/>
    <property type="project" value="TreeGrafter"/>
</dbReference>
<reference evidence="5 6" key="1">
    <citation type="journal article" date="2013" name="Genome Biol. Evol.">
        <title>Genomes of Stigonematalean cyanobacteria (subsection V) and the evolution of oxygenic photosynthesis from prokaryotes to plastids.</title>
        <authorList>
            <person name="Dagan T."/>
            <person name="Roettger M."/>
            <person name="Stucken K."/>
            <person name="Landan G."/>
            <person name="Koch R."/>
            <person name="Major P."/>
            <person name="Gould S.B."/>
            <person name="Goremykin V.V."/>
            <person name="Rippka R."/>
            <person name="Tandeau de Marsac N."/>
            <person name="Gugger M."/>
            <person name="Lockhart P.J."/>
            <person name="Allen J.F."/>
            <person name="Brune I."/>
            <person name="Maus I."/>
            <person name="Puhler A."/>
            <person name="Martin W.F."/>
        </authorList>
    </citation>
    <scope>NUCLEOTIDE SEQUENCE [LARGE SCALE GENOMIC DNA]</scope>
    <source>
        <strain evidence="5 6">PCC 7110</strain>
    </source>
</reference>
<dbReference type="InterPro" id="IPR016039">
    <property type="entry name" value="Thiolase-like"/>
</dbReference>
<accession>A0A139XGV2</accession>
<dbReference type="CDD" id="cd00830">
    <property type="entry name" value="KAS_III"/>
    <property type="match status" value="1"/>
</dbReference>
<organism evidence="5 6">
    <name type="scientific">Scytonema hofmannii PCC 7110</name>
    <dbReference type="NCBI Taxonomy" id="128403"/>
    <lineage>
        <taxon>Bacteria</taxon>
        <taxon>Bacillati</taxon>
        <taxon>Cyanobacteriota</taxon>
        <taxon>Cyanophyceae</taxon>
        <taxon>Nostocales</taxon>
        <taxon>Scytonemataceae</taxon>
        <taxon>Scytonema</taxon>
    </lineage>
</organism>
<sequence length="371" mass="41127">MQLLVDSLSKSLNTRSFLERMQVYKTPVSQIKSLGVYLPEHIVDNEELAAMIEGPSALKNNLPKLIERLTGIKTRHYAKEGTSPSELAVQAAWRALETANLSINDIDTLIFAATDTDIIEPATANIVQAKMGISRINAFDVKNACNSVLQALNIANSLIANGAARRVLIVSGEVGSYTVNRKISSKEELRTKIGGLTLGDGGAAIVVEPSDGKLGFLELNLMSMGEYWHLCHIPEDPNWRHSSEGMLFYKFYLDLPELAKLINKYTVPYFQEYNHYRQQEFQEGPFYDHLALVVGHQISKRFIEDVRQALNIPPYKSMITVEYFGNTASTAIPLALHNAIDSGLLNWGTGQEVMLFGAASGYGIGHLRVRI</sequence>
<dbReference type="InterPro" id="IPR013751">
    <property type="entry name" value="ACP_syn_III_N"/>
</dbReference>
<dbReference type="InterPro" id="IPR013747">
    <property type="entry name" value="ACP_syn_III_C"/>
</dbReference>
<dbReference type="STRING" id="128403.WA1_01870"/>
<dbReference type="Proteomes" id="UP000076925">
    <property type="component" value="Unassembled WGS sequence"/>
</dbReference>
<evidence type="ECO:0000313" key="5">
    <source>
        <dbReference type="EMBL" id="KYC43924.1"/>
    </source>
</evidence>
<keyword evidence="6" id="KW-1185">Reference proteome</keyword>
<gene>
    <name evidence="5" type="ORF">WA1_01870</name>
</gene>
<dbReference type="PANTHER" id="PTHR34069:SF2">
    <property type="entry name" value="BETA-KETOACYL-[ACYL-CARRIER-PROTEIN] SYNTHASE III"/>
    <property type="match status" value="1"/>
</dbReference>
<dbReference type="PANTHER" id="PTHR34069">
    <property type="entry name" value="3-OXOACYL-[ACYL-CARRIER-PROTEIN] SYNTHASE 3"/>
    <property type="match status" value="1"/>
</dbReference>
<protein>
    <submittedName>
        <fullName evidence="5">Beta-ketoacyl-ACP reductase</fullName>
    </submittedName>
</protein>
<dbReference type="SUPFAM" id="SSF53901">
    <property type="entry name" value="Thiolase-like"/>
    <property type="match status" value="2"/>
</dbReference>
<comment type="caution">
    <text evidence="5">The sequence shown here is derived from an EMBL/GenBank/DDBJ whole genome shotgun (WGS) entry which is preliminary data.</text>
</comment>
<dbReference type="Pfam" id="PF08545">
    <property type="entry name" value="ACP_syn_III"/>
    <property type="match status" value="1"/>
</dbReference>
<feature type="domain" description="Beta-ketoacyl-[acyl-carrier-protein] synthase III C-terminal" evidence="3">
    <location>
        <begin position="289"/>
        <end position="370"/>
    </location>
</feature>
<proteinExistence type="predicted"/>
<dbReference type="EMBL" id="ANNX02000012">
    <property type="protein sequence ID" value="KYC43924.1"/>
    <property type="molecule type" value="Genomic_DNA"/>
</dbReference>
<evidence type="ECO:0000313" key="6">
    <source>
        <dbReference type="Proteomes" id="UP000076925"/>
    </source>
</evidence>
<name>A0A139XGV2_9CYAN</name>
<dbReference type="Gene3D" id="3.40.47.10">
    <property type="match status" value="1"/>
</dbReference>
<dbReference type="AlphaFoldDB" id="A0A139XGV2"/>
<keyword evidence="2" id="KW-0012">Acyltransferase</keyword>
<evidence type="ECO:0000259" key="4">
    <source>
        <dbReference type="Pfam" id="PF08545"/>
    </source>
</evidence>
<keyword evidence="1" id="KW-0808">Transferase</keyword>
<dbReference type="OrthoDB" id="9815506at2"/>
<feature type="domain" description="Beta-ketoacyl-[acyl-carrier-protein] synthase III N-terminal" evidence="4">
    <location>
        <begin position="139"/>
        <end position="224"/>
    </location>
</feature>
<dbReference type="GO" id="GO:0006633">
    <property type="term" value="P:fatty acid biosynthetic process"/>
    <property type="evidence" value="ECO:0007669"/>
    <property type="project" value="InterPro"/>
</dbReference>
<dbReference type="GO" id="GO:0004315">
    <property type="term" value="F:3-oxoacyl-[acyl-carrier-protein] synthase activity"/>
    <property type="evidence" value="ECO:0007669"/>
    <property type="project" value="InterPro"/>
</dbReference>
<evidence type="ECO:0000259" key="3">
    <source>
        <dbReference type="Pfam" id="PF08541"/>
    </source>
</evidence>
<evidence type="ECO:0000256" key="1">
    <source>
        <dbReference type="ARBA" id="ARBA00022679"/>
    </source>
</evidence>
<dbReference type="RefSeq" id="WP_017748751.1">
    <property type="nucleotide sequence ID" value="NZ_KQ976354.1"/>
</dbReference>
<dbReference type="Pfam" id="PF08541">
    <property type="entry name" value="ACP_syn_III_C"/>
    <property type="match status" value="1"/>
</dbReference>